<dbReference type="EMBL" id="JAWHTF010000001">
    <property type="protein sequence ID" value="MDU8885164.1"/>
    <property type="molecule type" value="Genomic_DNA"/>
</dbReference>
<dbReference type="PROSITE" id="PS51747">
    <property type="entry name" value="CYT_DCMP_DEAMINASES_2"/>
    <property type="match status" value="1"/>
</dbReference>
<feature type="domain" description="CMP/dCMP-type deaminase" evidence="3">
    <location>
        <begin position="4"/>
        <end position="128"/>
    </location>
</feature>
<dbReference type="PANTHER" id="PTHR11079:SF161">
    <property type="entry name" value="CMP_DCMP-TYPE DEAMINASE DOMAIN-CONTAINING PROTEIN"/>
    <property type="match status" value="1"/>
</dbReference>
<dbReference type="Gene3D" id="3.40.140.10">
    <property type="entry name" value="Cytidine Deaminase, domain 2"/>
    <property type="match status" value="1"/>
</dbReference>
<comment type="caution">
    <text evidence="4">The sequence shown here is derived from an EMBL/GenBank/DDBJ whole genome shotgun (WGS) entry which is preliminary data.</text>
</comment>
<organism evidence="4 5">
    <name type="scientific">Gilvirhabdus luticola</name>
    <dbReference type="NCBI Taxonomy" id="3079858"/>
    <lineage>
        <taxon>Bacteria</taxon>
        <taxon>Pseudomonadati</taxon>
        <taxon>Bacteroidota</taxon>
        <taxon>Flavobacteriia</taxon>
        <taxon>Flavobacteriales</taxon>
        <taxon>Flavobacteriaceae</taxon>
        <taxon>Gilvirhabdus</taxon>
    </lineage>
</organism>
<dbReference type="Proteomes" id="UP001268651">
    <property type="component" value="Unassembled WGS sequence"/>
</dbReference>
<dbReference type="PROSITE" id="PS00903">
    <property type="entry name" value="CYT_DCMP_DEAMINASES_1"/>
    <property type="match status" value="1"/>
</dbReference>
<proteinExistence type="predicted"/>
<keyword evidence="2" id="KW-0862">Zinc</keyword>
<dbReference type="CDD" id="cd01285">
    <property type="entry name" value="nucleoside_deaminase"/>
    <property type="match status" value="1"/>
</dbReference>
<dbReference type="InterPro" id="IPR016192">
    <property type="entry name" value="APOBEC/CMP_deaminase_Zn-bd"/>
</dbReference>
<name>A0ABU3U4C1_9FLAO</name>
<dbReference type="EC" id="3.5.4.33" evidence="4"/>
<accession>A0ABU3U4C1</accession>
<evidence type="ECO:0000313" key="5">
    <source>
        <dbReference type="Proteomes" id="UP001268651"/>
    </source>
</evidence>
<reference evidence="4 5" key="1">
    <citation type="submission" date="2023-10" db="EMBL/GenBank/DDBJ databases">
        <title>Marimonas sp. nov. isolated from tidal mud flat.</title>
        <authorList>
            <person name="Jaincy N.J."/>
            <person name="Srinivasan S."/>
            <person name="Lee S.-S."/>
        </authorList>
    </citation>
    <scope>NUCLEOTIDE SEQUENCE [LARGE SCALE GENOMIC DNA]</scope>
    <source>
        <strain evidence="4 5">MJ-SS3</strain>
    </source>
</reference>
<dbReference type="PANTHER" id="PTHR11079">
    <property type="entry name" value="CYTOSINE DEAMINASE FAMILY MEMBER"/>
    <property type="match status" value="1"/>
</dbReference>
<evidence type="ECO:0000256" key="2">
    <source>
        <dbReference type="ARBA" id="ARBA00022833"/>
    </source>
</evidence>
<dbReference type="InterPro" id="IPR002125">
    <property type="entry name" value="CMP_dCMP_dom"/>
</dbReference>
<dbReference type="InterPro" id="IPR016193">
    <property type="entry name" value="Cytidine_deaminase-like"/>
</dbReference>
<dbReference type="Pfam" id="PF00383">
    <property type="entry name" value="dCMP_cyt_deam_1"/>
    <property type="match status" value="1"/>
</dbReference>
<dbReference type="RefSeq" id="WP_316661025.1">
    <property type="nucleotide sequence ID" value="NZ_JAWHTF010000001.1"/>
</dbReference>
<dbReference type="GO" id="GO:0052717">
    <property type="term" value="F:tRNA-specific adenosine-34 deaminase activity"/>
    <property type="evidence" value="ECO:0007669"/>
    <property type="project" value="UniProtKB-EC"/>
</dbReference>
<gene>
    <name evidence="4" type="ORF">RXV94_03255</name>
</gene>
<sequence>MAFNTKEKFMHEAVMAALKGMQNNEGGPFGCVIVKDGKIIGKGNNKVTSTNDPTAHAEVTAIREACKHLNSFQLDGCEIYTSCEPCPMCLGAIYWARPNKVYYGSNQLDAANIGFDDEFIYKEILLPYDKRSISFEQLGREIALEAFQKWSEKEDKTEY</sequence>
<protein>
    <submittedName>
        <fullName evidence="4">Nucleoside deaminase</fullName>
        <ecNumber evidence="4">3.5.4.33</ecNumber>
    </submittedName>
</protein>
<evidence type="ECO:0000313" key="4">
    <source>
        <dbReference type="EMBL" id="MDU8885164.1"/>
    </source>
</evidence>
<keyword evidence="5" id="KW-1185">Reference proteome</keyword>
<dbReference type="SUPFAM" id="SSF53927">
    <property type="entry name" value="Cytidine deaminase-like"/>
    <property type="match status" value="1"/>
</dbReference>
<evidence type="ECO:0000259" key="3">
    <source>
        <dbReference type="PROSITE" id="PS51747"/>
    </source>
</evidence>
<keyword evidence="4" id="KW-0378">Hydrolase</keyword>
<evidence type="ECO:0000256" key="1">
    <source>
        <dbReference type="ARBA" id="ARBA00022723"/>
    </source>
</evidence>
<keyword evidence="1" id="KW-0479">Metal-binding</keyword>